<dbReference type="PANTHER" id="PTHR10196:SF69">
    <property type="entry name" value="GLYCEROL KINASE"/>
    <property type="match status" value="1"/>
</dbReference>
<protein>
    <submittedName>
        <fullName evidence="7">Glycerol kinase</fullName>
        <ecNumber evidence="7">2.7.1.30</ecNumber>
    </submittedName>
</protein>
<keyword evidence="4 7" id="KW-0418">Kinase</keyword>
<dbReference type="SUPFAM" id="SSF53067">
    <property type="entry name" value="Actin-like ATPase domain"/>
    <property type="match status" value="1"/>
</dbReference>
<evidence type="ECO:0000313" key="8">
    <source>
        <dbReference type="Proteomes" id="UP000005269"/>
    </source>
</evidence>
<keyword evidence="2 7" id="KW-0808">Transferase</keyword>
<feature type="domain" description="Carbohydrate kinase FGGY C-terminal" evidence="6">
    <location>
        <begin position="1"/>
        <end position="56"/>
    </location>
</feature>
<dbReference type="Pfam" id="PF02782">
    <property type="entry name" value="FGGY_C"/>
    <property type="match status" value="1"/>
</dbReference>
<reference evidence="7 8" key="1">
    <citation type="journal article" date="2012" name="BMC Microbiol.">
        <title>Complete genome sequence of Enterococcus faecium strain TX16 and comparative genomic analysis of Enterococcus faecium genomes.</title>
        <authorList>
            <person name="Qin X."/>
            <person name="Galloway-Pena J.R."/>
            <person name="Sillanpaa J."/>
            <person name="Hyeob Roh J."/>
            <person name="Nallapareddy S.R."/>
            <person name="Chowdhury S."/>
            <person name="Bourgogne A."/>
            <person name="Choudhury T."/>
            <person name="Munzy D.M."/>
            <person name="Buhay C.J."/>
            <person name="Ding Y."/>
            <person name="Dugan-Rocha S."/>
            <person name="Liu W."/>
            <person name="Kovar C."/>
            <person name="Sodergren E."/>
            <person name="Highlander S."/>
            <person name="Petrosino J.F."/>
            <person name="Worley K.C."/>
            <person name="Gibbs R.A."/>
            <person name="Weinstock G.M."/>
            <person name="Murray B.E."/>
        </authorList>
    </citation>
    <scope>NUCLEOTIDE SEQUENCE [LARGE SCALE GENOMIC DNA]</scope>
    <source>
        <strain evidence="8">ATCC BAA-472 / TX0016 / DO</strain>
    </source>
</reference>
<dbReference type="HOGENOM" id="CLU_009281_8_3_9"/>
<dbReference type="Gene3D" id="3.30.420.40">
    <property type="match status" value="1"/>
</dbReference>
<dbReference type="EMBL" id="CP003583">
    <property type="protein sequence ID" value="AFK58011.1"/>
    <property type="molecule type" value="Genomic_DNA"/>
</dbReference>
<comment type="similarity">
    <text evidence="1">Belongs to the FGGY kinase family.</text>
</comment>
<evidence type="ECO:0000256" key="4">
    <source>
        <dbReference type="ARBA" id="ARBA00022777"/>
    </source>
</evidence>
<organism evidence="7 8">
    <name type="scientific">Enterococcus faecium (strain ATCC BAA-472 / TX0016 / DO)</name>
    <dbReference type="NCBI Taxonomy" id="333849"/>
    <lineage>
        <taxon>Bacteria</taxon>
        <taxon>Bacillati</taxon>
        <taxon>Bacillota</taxon>
        <taxon>Bacilli</taxon>
        <taxon>Lactobacillales</taxon>
        <taxon>Enterococcaceae</taxon>
        <taxon>Enterococcus</taxon>
    </lineage>
</organism>
<dbReference type="GO" id="GO:0005524">
    <property type="term" value="F:ATP binding"/>
    <property type="evidence" value="ECO:0007669"/>
    <property type="project" value="UniProtKB-KW"/>
</dbReference>
<evidence type="ECO:0000256" key="1">
    <source>
        <dbReference type="ARBA" id="ARBA00009156"/>
    </source>
</evidence>
<dbReference type="InterPro" id="IPR043129">
    <property type="entry name" value="ATPase_NBD"/>
</dbReference>
<proteinExistence type="inferred from homology"/>
<evidence type="ECO:0000256" key="5">
    <source>
        <dbReference type="ARBA" id="ARBA00022840"/>
    </source>
</evidence>
<keyword evidence="5" id="KW-0067">ATP-binding</keyword>
<dbReference type="EC" id="2.7.1.30" evidence="7"/>
<dbReference type="AlphaFoldDB" id="Q3Y0N8"/>
<name>Q3Y0N8_ENTFD</name>
<dbReference type="GO" id="GO:0019563">
    <property type="term" value="P:glycerol catabolic process"/>
    <property type="evidence" value="ECO:0007669"/>
    <property type="project" value="TreeGrafter"/>
</dbReference>
<dbReference type="GO" id="GO:0004370">
    <property type="term" value="F:glycerol kinase activity"/>
    <property type="evidence" value="ECO:0007669"/>
    <property type="project" value="UniProtKB-EC"/>
</dbReference>
<evidence type="ECO:0000259" key="6">
    <source>
        <dbReference type="Pfam" id="PF02782"/>
    </source>
</evidence>
<dbReference type="InterPro" id="IPR018485">
    <property type="entry name" value="FGGY_C"/>
</dbReference>
<dbReference type="GO" id="GO:0005829">
    <property type="term" value="C:cytosol"/>
    <property type="evidence" value="ECO:0007669"/>
    <property type="project" value="TreeGrafter"/>
</dbReference>
<accession>Q3Y0N8</accession>
<sequence>MQDDTGIKIPVLKVDGGAANNEYLMQFQTDILNVPIQRAENLETTALGAAFLAGLAVGYWKDTDEIREFYEAGKLFEVQMEEERREKLYNGWKKAVKATQAFE</sequence>
<keyword evidence="8" id="KW-1185">Reference proteome</keyword>
<dbReference type="Proteomes" id="UP000005269">
    <property type="component" value="Chromosome"/>
</dbReference>
<evidence type="ECO:0000313" key="7">
    <source>
        <dbReference type="EMBL" id="AFK58011.1"/>
    </source>
</evidence>
<dbReference type="PANTHER" id="PTHR10196">
    <property type="entry name" value="SUGAR KINASE"/>
    <property type="match status" value="1"/>
</dbReference>
<keyword evidence="3" id="KW-0547">Nucleotide-binding</keyword>
<evidence type="ECO:0000256" key="3">
    <source>
        <dbReference type="ARBA" id="ARBA00022741"/>
    </source>
</evidence>
<gene>
    <name evidence="7" type="ORF">HMPREF0351_10387</name>
</gene>
<evidence type="ECO:0000256" key="2">
    <source>
        <dbReference type="ARBA" id="ARBA00022679"/>
    </source>
</evidence>
<dbReference type="KEGG" id="efu:HMPREF0351_10387"/>